<feature type="domain" description="4Fe-4S Mo/W bis-MGD-type" evidence="9">
    <location>
        <begin position="250"/>
        <end position="306"/>
    </location>
</feature>
<dbReference type="SUPFAM" id="SSF53706">
    <property type="entry name" value="Formate dehydrogenase/DMSO reductase, domains 1-3"/>
    <property type="match status" value="1"/>
</dbReference>
<dbReference type="Pfam" id="PF00384">
    <property type="entry name" value="Molybdopterin"/>
    <property type="match status" value="1"/>
</dbReference>
<dbReference type="InterPro" id="IPR020945">
    <property type="entry name" value="DMSO/NO3_reduct_chaperone"/>
</dbReference>
<evidence type="ECO:0000256" key="7">
    <source>
        <dbReference type="ARBA" id="ARBA00023004"/>
    </source>
</evidence>
<keyword evidence="4" id="KW-0479">Metal-binding</keyword>
<keyword evidence="2" id="KW-0004">4Fe-4S</keyword>
<dbReference type="Gene3D" id="3.40.50.740">
    <property type="match status" value="1"/>
</dbReference>
<comment type="similarity">
    <text evidence="1">Belongs to the prokaryotic molybdopterin-containing oxidoreductase family.</text>
</comment>
<keyword evidence="10" id="KW-0456">Lyase</keyword>
<keyword evidence="8" id="KW-0411">Iron-sulfur</keyword>
<protein>
    <submittedName>
        <fullName evidence="10">Multifunctional anaerobic dehydrogenase/molybdopterin oxidoreductase/anaerobic formate hydrogen lyase 4Fe-4S complex</fullName>
    </submittedName>
</protein>
<dbReference type="OrthoDB" id="9803192at2"/>
<dbReference type="GO" id="GO:0051539">
    <property type="term" value="F:4 iron, 4 sulfur cluster binding"/>
    <property type="evidence" value="ECO:0007669"/>
    <property type="project" value="UniProtKB-KW"/>
</dbReference>
<comment type="caution">
    <text evidence="10">The sequence shown here is derived from an EMBL/GenBank/DDBJ whole genome shotgun (WGS) entry which is preliminary data.</text>
</comment>
<evidence type="ECO:0000313" key="11">
    <source>
        <dbReference type="Proteomes" id="UP000032233"/>
    </source>
</evidence>
<evidence type="ECO:0000256" key="2">
    <source>
        <dbReference type="ARBA" id="ARBA00022485"/>
    </source>
</evidence>
<dbReference type="SMART" id="SM00926">
    <property type="entry name" value="Molybdop_Fe4S4"/>
    <property type="match status" value="1"/>
</dbReference>
<dbReference type="InterPro" id="IPR050612">
    <property type="entry name" value="Prok_Mopterin_Oxidored"/>
</dbReference>
<dbReference type="Gene3D" id="3.30.200.210">
    <property type="match status" value="1"/>
</dbReference>
<dbReference type="Gene3D" id="3.40.228.10">
    <property type="entry name" value="Dimethylsulfoxide Reductase, domain 2"/>
    <property type="match status" value="1"/>
</dbReference>
<dbReference type="Proteomes" id="UP000032233">
    <property type="component" value="Unassembled WGS sequence"/>
</dbReference>
<dbReference type="EMBL" id="AZAC01000008">
    <property type="protein sequence ID" value="KIX14759.1"/>
    <property type="molecule type" value="Genomic_DNA"/>
</dbReference>
<name>A0A0D2J9D2_9BACT</name>
<dbReference type="GO" id="GO:0016829">
    <property type="term" value="F:lyase activity"/>
    <property type="evidence" value="ECO:0007669"/>
    <property type="project" value="UniProtKB-KW"/>
</dbReference>
<dbReference type="InterPro" id="IPR006963">
    <property type="entry name" value="Mopterin_OxRdtase_4Fe-4S_dom"/>
</dbReference>
<dbReference type="GO" id="GO:0046872">
    <property type="term" value="F:metal ion binding"/>
    <property type="evidence" value="ECO:0007669"/>
    <property type="project" value="UniProtKB-KW"/>
</dbReference>
<dbReference type="STRING" id="1429043.X474_06350"/>
<evidence type="ECO:0000256" key="5">
    <source>
        <dbReference type="ARBA" id="ARBA00022729"/>
    </source>
</evidence>
<organism evidence="10 11">
    <name type="scientific">Dethiosulfatarculus sandiegensis</name>
    <dbReference type="NCBI Taxonomy" id="1429043"/>
    <lineage>
        <taxon>Bacteria</taxon>
        <taxon>Pseudomonadati</taxon>
        <taxon>Thermodesulfobacteriota</taxon>
        <taxon>Desulfarculia</taxon>
        <taxon>Desulfarculales</taxon>
        <taxon>Desulfarculaceae</taxon>
        <taxon>Dethiosulfatarculus</taxon>
    </lineage>
</organism>
<evidence type="ECO:0000256" key="1">
    <source>
        <dbReference type="ARBA" id="ARBA00010312"/>
    </source>
</evidence>
<dbReference type="Pfam" id="PF02613">
    <property type="entry name" value="Nitrate_red_del"/>
    <property type="match status" value="1"/>
</dbReference>
<dbReference type="InterPro" id="IPR006656">
    <property type="entry name" value="Mopterin_OxRdtase"/>
</dbReference>
<dbReference type="InParanoid" id="A0A0D2J9D2"/>
<dbReference type="PANTHER" id="PTHR43742:SF9">
    <property type="entry name" value="TETRATHIONATE REDUCTASE SUBUNIT A"/>
    <property type="match status" value="1"/>
</dbReference>
<dbReference type="Gene3D" id="2.40.40.20">
    <property type="match status" value="1"/>
</dbReference>
<evidence type="ECO:0000256" key="8">
    <source>
        <dbReference type="ARBA" id="ARBA00023014"/>
    </source>
</evidence>
<evidence type="ECO:0000259" key="9">
    <source>
        <dbReference type="PROSITE" id="PS51669"/>
    </source>
</evidence>
<dbReference type="SUPFAM" id="SSF89155">
    <property type="entry name" value="TorD-like"/>
    <property type="match status" value="1"/>
</dbReference>
<dbReference type="GO" id="GO:0016491">
    <property type="term" value="F:oxidoreductase activity"/>
    <property type="evidence" value="ECO:0007669"/>
    <property type="project" value="UniProtKB-KW"/>
</dbReference>
<dbReference type="InterPro" id="IPR006657">
    <property type="entry name" value="MoPterin_dinucl-bd_dom"/>
</dbReference>
<dbReference type="PROSITE" id="PS51669">
    <property type="entry name" value="4FE4S_MOW_BIS_MGD"/>
    <property type="match status" value="1"/>
</dbReference>
<dbReference type="InterPro" id="IPR009010">
    <property type="entry name" value="Asp_de-COase-like_dom_sf"/>
</dbReference>
<dbReference type="Pfam" id="PF01568">
    <property type="entry name" value="Molydop_binding"/>
    <property type="match status" value="1"/>
</dbReference>
<dbReference type="SUPFAM" id="SSF50692">
    <property type="entry name" value="ADC-like"/>
    <property type="match status" value="1"/>
</dbReference>
<gene>
    <name evidence="10" type="ORF">X474_06350</name>
</gene>
<keyword evidence="3" id="KW-0500">Molybdenum</keyword>
<sequence length="941" mass="105317">MTQHQTDQDRFVIARFFATMYADEISREMYEALTGKEFLKSLKEAAEKVRNRPMARGLKGFYDFLNRADAETHFILRAEYADIFLNAGPNPIAPYESVWADREPMTHQEPLFETREMLRKTGLHKDPAYPQPEDHIAVQFDLLAELNRRSAAGDKDASQDRYDFGRSRVAWRTEFCAALASADKSGFYKALADLNLAWLYVAHLAMFPAEDVAPQVPHLDMKALAQALDLLPLKTESFLLKPGVVDPEPMRAVPTHCYSCGALCGMTAKVKDGVLLSTTGLQGDPKGAGRLCPKGAANPAHVYSAYRLKEPLVKENGRFVKATWDEALDRVIKGMKSMEWSELGYFRGNDWCNWVHEALFDHLGCPKTTHRPMCDNANRMSNEHNLNDKRPWINYQEADYIIHFGMNELATSYGQRKTAELKAALQRGAKLVVFDPRRCETAAAAREWVQIKPSTDAAVALAMCQVIIKNDLYDHDFVSEWTHGFEEFKKRLMGEEDGVVRDPAWAAKLSGVPKETIERIALEFAKAKHKGAISWTGLAQVPNGMYATAAVQALNGLCGTFDAPGGPSLPFKRKLSPAWGEGQEKPPKGKAPKLNNFGMWAGWAPAFLLQNVESGKLKGMVCYYGDPVLSWGNEEATIKAIEKMRFKVCIDAFMCNTACLCDVVLPDATWLEQSQVKPDWLYDAFVGYYAEVVKPQYNSKPMYEITLELAKRLGLGKHFPWKNIEEAFANQLKGMPLTLEQLKKNGFVITDDAEYYKYRKWGSLNPPKGYGSSGETKTGKYNFLNPVAQEKGVDPLPDYHPAPTDLAPDAVYPFIYVNFRAFQHEHSSTFNNYRLMKAVSKNPLWVNHMDAHDLGITEGQVVTVKSPWGSVEMEVFPTWDIMNGMVGAAGGFGHNRGLEGDPKFPDFKGVNGPAIGKPNTADDMGGTTLLKYIKVRLEKAA</sequence>
<dbReference type="GO" id="GO:0043546">
    <property type="term" value="F:molybdopterin cofactor binding"/>
    <property type="evidence" value="ECO:0007669"/>
    <property type="project" value="InterPro"/>
</dbReference>
<evidence type="ECO:0000256" key="6">
    <source>
        <dbReference type="ARBA" id="ARBA00023002"/>
    </source>
</evidence>
<accession>A0A0D2J9D2</accession>
<keyword evidence="6" id="KW-0560">Oxidoreductase</keyword>
<keyword evidence="7" id="KW-0408">Iron</keyword>
<dbReference type="PANTHER" id="PTHR43742">
    <property type="entry name" value="TRIMETHYLAMINE-N-OXIDE REDUCTASE"/>
    <property type="match status" value="1"/>
</dbReference>
<dbReference type="Pfam" id="PF04879">
    <property type="entry name" value="Molybdop_Fe4S4"/>
    <property type="match status" value="1"/>
</dbReference>
<dbReference type="Gene3D" id="1.10.3480.10">
    <property type="entry name" value="TorD-like"/>
    <property type="match status" value="1"/>
</dbReference>
<dbReference type="AlphaFoldDB" id="A0A0D2J9D2"/>
<dbReference type="InterPro" id="IPR036411">
    <property type="entry name" value="TorD-like_sf"/>
</dbReference>
<evidence type="ECO:0000256" key="3">
    <source>
        <dbReference type="ARBA" id="ARBA00022505"/>
    </source>
</evidence>
<keyword evidence="5" id="KW-0732">Signal</keyword>
<reference evidence="10 11" key="1">
    <citation type="submission" date="2013-11" db="EMBL/GenBank/DDBJ databases">
        <title>Metagenomic analysis of a methanogenic consortium involved in long chain n-alkane degradation.</title>
        <authorList>
            <person name="Davidova I.A."/>
            <person name="Callaghan A.V."/>
            <person name="Wawrik B."/>
            <person name="Pruitt S."/>
            <person name="Marks C."/>
            <person name="Duncan K.E."/>
            <person name="Suflita J.M."/>
        </authorList>
    </citation>
    <scope>NUCLEOTIDE SEQUENCE [LARGE SCALE GENOMIC DNA]</scope>
    <source>
        <strain evidence="10 11">SPR</strain>
    </source>
</reference>
<dbReference type="RefSeq" id="WP_044347411.1">
    <property type="nucleotide sequence ID" value="NZ_AZAC01000008.1"/>
</dbReference>
<evidence type="ECO:0000256" key="4">
    <source>
        <dbReference type="ARBA" id="ARBA00022723"/>
    </source>
</evidence>
<evidence type="ECO:0000313" key="10">
    <source>
        <dbReference type="EMBL" id="KIX14759.1"/>
    </source>
</evidence>
<keyword evidence="11" id="KW-1185">Reference proteome</keyword>
<proteinExistence type="inferred from homology"/>